<name>A0A212IZZ5_9BACT</name>
<accession>A0A212IZZ5</accession>
<reference evidence="1" key="1">
    <citation type="submission" date="2016-04" db="EMBL/GenBank/DDBJ databases">
        <authorList>
            <person name="Evans L.H."/>
            <person name="Alamgir A."/>
            <person name="Owens N."/>
            <person name="Weber N.D."/>
            <person name="Virtaneva K."/>
            <person name="Barbian K."/>
            <person name="Babar A."/>
            <person name="Rosenke K."/>
        </authorList>
    </citation>
    <scope>NUCLEOTIDE SEQUENCE</scope>
    <source>
        <strain evidence="1">86-2</strain>
    </source>
</reference>
<proteinExistence type="predicted"/>
<dbReference type="EMBL" id="FLUL01000001">
    <property type="protein sequence ID" value="SBV92674.1"/>
    <property type="molecule type" value="Genomic_DNA"/>
</dbReference>
<gene>
    <name evidence="1" type="ORF">KL86DYS2_10404</name>
</gene>
<dbReference type="AlphaFoldDB" id="A0A212IZZ5"/>
<evidence type="ECO:0000313" key="1">
    <source>
        <dbReference type="EMBL" id="SBV92674.1"/>
    </source>
</evidence>
<sequence length="46" mass="5373">MLIFVSKTQSDVLNIQNMGIIYSEVKWTYAGIELLFYNTLSLVFLR</sequence>
<protein>
    <submittedName>
        <fullName evidence="1">Uncharacterized protein</fullName>
    </submittedName>
</protein>
<organism evidence="1">
    <name type="scientific">uncultured Dysgonomonas sp</name>
    <dbReference type="NCBI Taxonomy" id="206096"/>
    <lineage>
        <taxon>Bacteria</taxon>
        <taxon>Pseudomonadati</taxon>
        <taxon>Bacteroidota</taxon>
        <taxon>Bacteroidia</taxon>
        <taxon>Bacteroidales</taxon>
        <taxon>Dysgonomonadaceae</taxon>
        <taxon>Dysgonomonas</taxon>
        <taxon>environmental samples</taxon>
    </lineage>
</organism>